<dbReference type="FunFam" id="1.25.40.120:FF:000035">
    <property type="entry name" value="Geranylgeranyl transferase type-2 subunit alpha"/>
    <property type="match status" value="1"/>
</dbReference>
<dbReference type="SUPFAM" id="SSF48439">
    <property type="entry name" value="Protein prenylyltransferase"/>
    <property type="match status" value="1"/>
</dbReference>
<dbReference type="GO" id="GO:0004663">
    <property type="term" value="F:Rab geranylgeranyltransferase activity"/>
    <property type="evidence" value="ECO:0007669"/>
    <property type="project" value="UniProtKB-UniRule"/>
</dbReference>
<dbReference type="OrthoDB" id="1658at2759"/>
<evidence type="ECO:0000256" key="4">
    <source>
        <dbReference type="ARBA" id="ARBA00022602"/>
    </source>
</evidence>
<dbReference type="Gene3D" id="1.25.40.120">
    <property type="entry name" value="Protein prenylyltransferase"/>
    <property type="match status" value="1"/>
</dbReference>
<keyword evidence="6" id="KW-0677">Repeat</keyword>
<name>A0A1Y1W4P1_9FUNG</name>
<keyword evidence="5 9" id="KW-0808">Transferase</keyword>
<evidence type="ECO:0000313" key="11">
    <source>
        <dbReference type="Proteomes" id="UP000193922"/>
    </source>
</evidence>
<comment type="similarity">
    <text evidence="1 9">Belongs to the protein prenyltransferase subunit alpha family.</text>
</comment>
<accession>A0A1Y1W4P1</accession>
<dbReference type="PANTHER" id="PTHR11129:SF2">
    <property type="entry name" value="GERANYLGERANYL TRANSFERASE TYPE-2 SUBUNIT ALPHA"/>
    <property type="match status" value="1"/>
</dbReference>
<dbReference type="Proteomes" id="UP000193922">
    <property type="component" value="Unassembled WGS sequence"/>
</dbReference>
<evidence type="ECO:0000256" key="6">
    <source>
        <dbReference type="ARBA" id="ARBA00022737"/>
    </source>
</evidence>
<keyword evidence="11" id="KW-1185">Reference proteome</keyword>
<dbReference type="InterPro" id="IPR002088">
    <property type="entry name" value="Prenyl_trans_a"/>
</dbReference>
<dbReference type="GO" id="GO:0005968">
    <property type="term" value="C:Rab-protein geranylgeranyltransferase complex"/>
    <property type="evidence" value="ECO:0007669"/>
    <property type="project" value="TreeGrafter"/>
</dbReference>
<gene>
    <name evidence="10" type="ORF">DL89DRAFT_323892</name>
</gene>
<comment type="function">
    <text evidence="9">Catalyzes the transfer of a geranyl-geranyl moiety from geranyl-geranyl pyrophosphate to cysteines occuring in specific C-terminal amino acid sequences.</text>
</comment>
<protein>
    <recommendedName>
        <fullName evidence="3 9">Geranylgeranyl transferase type-2 subunit alpha</fullName>
        <ecNumber evidence="2 9">2.5.1.60</ecNumber>
    </recommendedName>
    <alternativeName>
        <fullName evidence="7 9">Geranylgeranyl transferase type II subunit alpha</fullName>
    </alternativeName>
</protein>
<comment type="caution">
    <text evidence="10">The sequence shown here is derived from an EMBL/GenBank/DDBJ whole genome shotgun (WGS) entry which is preliminary data.</text>
</comment>
<reference evidence="10 11" key="1">
    <citation type="submission" date="2016-07" db="EMBL/GenBank/DDBJ databases">
        <title>Pervasive Adenine N6-methylation of Active Genes in Fungi.</title>
        <authorList>
            <consortium name="DOE Joint Genome Institute"/>
            <person name="Mondo S.J."/>
            <person name="Dannebaum R.O."/>
            <person name="Kuo R.C."/>
            <person name="Labutti K."/>
            <person name="Haridas S."/>
            <person name="Kuo A."/>
            <person name="Salamov A."/>
            <person name="Ahrendt S.R."/>
            <person name="Lipzen A."/>
            <person name="Sullivan W."/>
            <person name="Andreopoulos W.B."/>
            <person name="Clum A."/>
            <person name="Lindquist E."/>
            <person name="Daum C."/>
            <person name="Ramamoorthy G.K."/>
            <person name="Gryganskyi A."/>
            <person name="Culley D."/>
            <person name="Magnuson J.K."/>
            <person name="James T.Y."/>
            <person name="O'Malley M.A."/>
            <person name="Stajich J.E."/>
            <person name="Spatafora J.W."/>
            <person name="Visel A."/>
            <person name="Grigoriev I.V."/>
        </authorList>
    </citation>
    <scope>NUCLEOTIDE SEQUENCE [LARGE SCALE GENOMIC DNA]</scope>
    <source>
        <strain evidence="10 11">ATCC 12442</strain>
    </source>
</reference>
<evidence type="ECO:0000256" key="2">
    <source>
        <dbReference type="ARBA" id="ARBA00012656"/>
    </source>
</evidence>
<evidence type="ECO:0000256" key="3">
    <source>
        <dbReference type="ARBA" id="ARBA00014772"/>
    </source>
</evidence>
<dbReference type="PROSITE" id="PS51147">
    <property type="entry name" value="PFTA"/>
    <property type="match status" value="3"/>
</dbReference>
<evidence type="ECO:0000256" key="5">
    <source>
        <dbReference type="ARBA" id="ARBA00022679"/>
    </source>
</evidence>
<evidence type="ECO:0000256" key="9">
    <source>
        <dbReference type="RuleBase" id="RU367120"/>
    </source>
</evidence>
<dbReference type="RefSeq" id="XP_040742172.1">
    <property type="nucleotide sequence ID" value="XM_040891423.1"/>
</dbReference>
<evidence type="ECO:0000256" key="7">
    <source>
        <dbReference type="ARBA" id="ARBA00031267"/>
    </source>
</evidence>
<dbReference type="GeneID" id="63808071"/>
<dbReference type="AlphaFoldDB" id="A0A1Y1W4P1"/>
<dbReference type="EMBL" id="MCFD01000010">
    <property type="protein sequence ID" value="ORX68358.1"/>
    <property type="molecule type" value="Genomic_DNA"/>
</dbReference>
<sequence length="313" mass="37045">MHEESRQKVASYCALNNNVFSSKAASVFTHETLDLTTRLLKDNTELHTIWNYRRDIFTHLPEWTDLGTRQTMLEGELQFLLELIKSNIKSYWMWNQRVWALTELPKPNWELELGLVAKLLALDARNYHGWDYRRYVVSMMKKSGADPSTVDHNEFVFTTDQINRDCANRSAWHNRSKLLPAELERSEDREGVLATEMSMIMNAIYTDPEDQNAWLYHEWLLDIQESDGDRNRLLRDKIAAIRELLELEESKRPLIELVDAFVALDMLDAQAVTGEEKRECMDILERLKSMDSYHRRRYQDLETQLRRQWNTSN</sequence>
<evidence type="ECO:0000256" key="1">
    <source>
        <dbReference type="ARBA" id="ARBA00006734"/>
    </source>
</evidence>
<comment type="catalytic activity">
    <reaction evidence="8 9">
        <text>geranylgeranyl diphosphate + L-cysteinyl-[protein] = S-geranylgeranyl-L-cysteinyl-[protein] + diphosphate</text>
        <dbReference type="Rhea" id="RHEA:21240"/>
        <dbReference type="Rhea" id="RHEA-COMP:10131"/>
        <dbReference type="Rhea" id="RHEA-COMP:11537"/>
        <dbReference type="ChEBI" id="CHEBI:29950"/>
        <dbReference type="ChEBI" id="CHEBI:33019"/>
        <dbReference type="ChEBI" id="CHEBI:57533"/>
        <dbReference type="ChEBI" id="CHEBI:86021"/>
        <dbReference type="EC" id="2.5.1.60"/>
    </reaction>
</comment>
<dbReference type="STRING" id="61395.A0A1Y1W4P1"/>
<evidence type="ECO:0000256" key="8">
    <source>
        <dbReference type="ARBA" id="ARBA00047658"/>
    </source>
</evidence>
<dbReference type="PANTHER" id="PTHR11129">
    <property type="entry name" value="PROTEIN FARNESYLTRANSFERASE ALPHA SUBUNIT/RAB GERANYLGERANYL TRANSFERASE ALPHA SUBUNIT"/>
    <property type="match status" value="1"/>
</dbReference>
<dbReference type="Pfam" id="PF01239">
    <property type="entry name" value="PPTA"/>
    <property type="match status" value="5"/>
</dbReference>
<evidence type="ECO:0000313" key="10">
    <source>
        <dbReference type="EMBL" id="ORX68358.1"/>
    </source>
</evidence>
<proteinExistence type="inferred from homology"/>
<keyword evidence="4 9" id="KW-0637">Prenyltransferase</keyword>
<dbReference type="EC" id="2.5.1.60" evidence="2 9"/>
<organism evidence="10 11">
    <name type="scientific">Linderina pennispora</name>
    <dbReference type="NCBI Taxonomy" id="61395"/>
    <lineage>
        <taxon>Eukaryota</taxon>
        <taxon>Fungi</taxon>
        <taxon>Fungi incertae sedis</taxon>
        <taxon>Zoopagomycota</taxon>
        <taxon>Kickxellomycotina</taxon>
        <taxon>Kickxellomycetes</taxon>
        <taxon>Kickxellales</taxon>
        <taxon>Kickxellaceae</taxon>
        <taxon>Linderina</taxon>
    </lineage>
</organism>
<dbReference type="GO" id="GO:0097354">
    <property type="term" value="P:prenylation"/>
    <property type="evidence" value="ECO:0007669"/>
    <property type="project" value="UniProtKB-UniRule"/>
</dbReference>